<keyword evidence="5" id="KW-0472">Membrane</keyword>
<dbReference type="AlphaFoldDB" id="A0A8J2S031"/>
<evidence type="ECO:0000256" key="3">
    <source>
        <dbReference type="PROSITE-ProRule" id="PRU00175"/>
    </source>
</evidence>
<dbReference type="InterPro" id="IPR013083">
    <property type="entry name" value="Znf_RING/FYVE/PHD"/>
</dbReference>
<name>A0A8J2S031_9CRUS</name>
<keyword evidence="8" id="KW-1185">Reference proteome</keyword>
<dbReference type="Proteomes" id="UP000789390">
    <property type="component" value="Unassembled WGS sequence"/>
</dbReference>
<dbReference type="SUPFAM" id="SSF57850">
    <property type="entry name" value="RING/U-box"/>
    <property type="match status" value="1"/>
</dbReference>
<evidence type="ECO:0000256" key="5">
    <source>
        <dbReference type="SAM" id="Phobius"/>
    </source>
</evidence>
<feature type="domain" description="RING-type" evidence="6">
    <location>
        <begin position="15"/>
        <end position="58"/>
    </location>
</feature>
<sequence>MATSNASEIEELVTCQICLYEYDRETRKPKFLQCAHTICLLCFQAARQQDTITCPFCRRCTSKDNTSNGEEWILPTNNYVLELLRLNGTPVLNPSLSDAVSTELADAEEDAEEDAEQLRIALAMSSLEMNEDEALNEALYQSLLSQQQEQDIPGSTSASATPRTNRTRVHVNSSTPSVSRATSRNNVSNTSSNDISNEDFFFAVLILSALLYYAVLLFWELFEFFWHHPDFLSRCYHTI</sequence>
<dbReference type="GO" id="GO:0008270">
    <property type="term" value="F:zinc ion binding"/>
    <property type="evidence" value="ECO:0007669"/>
    <property type="project" value="UniProtKB-KW"/>
</dbReference>
<keyword evidence="5" id="KW-1133">Transmembrane helix</keyword>
<feature type="compositionally biased region" description="Low complexity" evidence="4">
    <location>
        <begin position="177"/>
        <end position="190"/>
    </location>
</feature>
<reference evidence="7" key="1">
    <citation type="submission" date="2021-11" db="EMBL/GenBank/DDBJ databases">
        <authorList>
            <person name="Schell T."/>
        </authorList>
    </citation>
    <scope>NUCLEOTIDE SEQUENCE</scope>
    <source>
        <strain evidence="7">M5</strain>
    </source>
</reference>
<dbReference type="OrthoDB" id="6329076at2759"/>
<organism evidence="7 8">
    <name type="scientific">Daphnia galeata</name>
    <dbReference type="NCBI Taxonomy" id="27404"/>
    <lineage>
        <taxon>Eukaryota</taxon>
        <taxon>Metazoa</taxon>
        <taxon>Ecdysozoa</taxon>
        <taxon>Arthropoda</taxon>
        <taxon>Crustacea</taxon>
        <taxon>Branchiopoda</taxon>
        <taxon>Diplostraca</taxon>
        <taxon>Cladocera</taxon>
        <taxon>Anomopoda</taxon>
        <taxon>Daphniidae</taxon>
        <taxon>Daphnia</taxon>
    </lineage>
</organism>
<keyword evidence="1 3" id="KW-0863">Zinc-finger</keyword>
<proteinExistence type="predicted"/>
<dbReference type="SMART" id="SM00184">
    <property type="entry name" value="RING"/>
    <property type="match status" value="1"/>
</dbReference>
<dbReference type="PROSITE" id="PS50089">
    <property type="entry name" value="ZF_RING_2"/>
    <property type="match status" value="1"/>
</dbReference>
<dbReference type="InterPro" id="IPR001841">
    <property type="entry name" value="Znf_RING"/>
</dbReference>
<keyword evidence="1 3" id="KW-0479">Metal-binding</keyword>
<gene>
    <name evidence="7" type="ORF">DGAL_LOCUS15275</name>
</gene>
<evidence type="ECO:0000256" key="1">
    <source>
        <dbReference type="ARBA" id="ARBA00022771"/>
    </source>
</evidence>
<feature type="compositionally biased region" description="Polar residues" evidence="4">
    <location>
        <begin position="153"/>
        <end position="176"/>
    </location>
</feature>
<protein>
    <recommendedName>
        <fullName evidence="6">RING-type domain-containing protein</fullName>
    </recommendedName>
</protein>
<dbReference type="Pfam" id="PF14634">
    <property type="entry name" value="zf-RING_5"/>
    <property type="match status" value="1"/>
</dbReference>
<dbReference type="PANTHER" id="PTHR25464:SF2">
    <property type="entry name" value="RING-TYPE DOMAIN-CONTAINING PROTEIN"/>
    <property type="match status" value="1"/>
</dbReference>
<feature type="region of interest" description="Disordered" evidence="4">
    <location>
        <begin position="150"/>
        <end position="190"/>
    </location>
</feature>
<dbReference type="PANTHER" id="PTHR25464">
    <property type="entry name" value="TRIPARTITE MOTIF-CONTAINING PROTEIN 2-LIKE PROTEIN"/>
    <property type="match status" value="1"/>
</dbReference>
<dbReference type="Gene3D" id="3.30.40.10">
    <property type="entry name" value="Zinc/RING finger domain, C3HC4 (zinc finger)"/>
    <property type="match status" value="1"/>
</dbReference>
<evidence type="ECO:0000256" key="4">
    <source>
        <dbReference type="SAM" id="MobiDB-lite"/>
    </source>
</evidence>
<comment type="caution">
    <text evidence="7">The sequence shown here is derived from an EMBL/GenBank/DDBJ whole genome shotgun (WGS) entry which is preliminary data.</text>
</comment>
<feature type="transmembrane region" description="Helical" evidence="5">
    <location>
        <begin position="200"/>
        <end position="219"/>
    </location>
</feature>
<keyword evidence="2" id="KW-0862">Zinc</keyword>
<evidence type="ECO:0000313" key="7">
    <source>
        <dbReference type="EMBL" id="CAH0111625.1"/>
    </source>
</evidence>
<dbReference type="EMBL" id="CAKKLH010000314">
    <property type="protein sequence ID" value="CAH0111625.1"/>
    <property type="molecule type" value="Genomic_DNA"/>
</dbReference>
<evidence type="ECO:0000313" key="8">
    <source>
        <dbReference type="Proteomes" id="UP000789390"/>
    </source>
</evidence>
<evidence type="ECO:0000256" key="2">
    <source>
        <dbReference type="ARBA" id="ARBA00022833"/>
    </source>
</evidence>
<accession>A0A8J2S031</accession>
<keyword evidence="5" id="KW-0812">Transmembrane</keyword>
<evidence type="ECO:0000259" key="6">
    <source>
        <dbReference type="PROSITE" id="PS50089"/>
    </source>
</evidence>